<keyword evidence="7" id="KW-1185">Reference proteome</keyword>
<dbReference type="OrthoDB" id="4735278at2759"/>
<keyword evidence="2 5" id="KW-0040">ANK repeat</keyword>
<evidence type="ECO:0000256" key="4">
    <source>
        <dbReference type="ARBA" id="ARBA00039237"/>
    </source>
</evidence>
<dbReference type="Gene3D" id="1.25.40.20">
    <property type="entry name" value="Ankyrin repeat-containing domain"/>
    <property type="match status" value="1"/>
</dbReference>
<dbReference type="Proteomes" id="UP000683360">
    <property type="component" value="Unassembled WGS sequence"/>
</dbReference>
<dbReference type="InterPro" id="IPR002110">
    <property type="entry name" value="Ankyrin_rpt"/>
</dbReference>
<dbReference type="PANTHER" id="PTHR24197">
    <property type="entry name" value="ANKYRIN REPEAT DOMAIN-CONTAINING PROTEIN 61"/>
    <property type="match status" value="1"/>
</dbReference>
<dbReference type="SUPFAM" id="SSF48403">
    <property type="entry name" value="Ankyrin repeat"/>
    <property type="match status" value="1"/>
</dbReference>
<dbReference type="PROSITE" id="PS50088">
    <property type="entry name" value="ANK_REPEAT"/>
    <property type="match status" value="2"/>
</dbReference>
<dbReference type="AlphaFoldDB" id="A0A8S3T5P3"/>
<evidence type="ECO:0000256" key="3">
    <source>
        <dbReference type="ARBA" id="ARBA00037385"/>
    </source>
</evidence>
<gene>
    <name evidence="6" type="ORF">MEDL_38879</name>
</gene>
<evidence type="ECO:0000256" key="1">
    <source>
        <dbReference type="ARBA" id="ARBA00022737"/>
    </source>
</evidence>
<dbReference type="SMART" id="SM00248">
    <property type="entry name" value="ANK"/>
    <property type="match status" value="2"/>
</dbReference>
<comment type="caution">
    <text evidence="6">The sequence shown here is derived from an EMBL/GenBank/DDBJ whole genome shotgun (WGS) entry which is preliminary data.</text>
</comment>
<reference evidence="6" key="1">
    <citation type="submission" date="2021-03" db="EMBL/GenBank/DDBJ databases">
        <authorList>
            <person name="Bekaert M."/>
        </authorList>
    </citation>
    <scope>NUCLEOTIDE SEQUENCE</scope>
</reference>
<dbReference type="PANTHER" id="PTHR24197:SF44">
    <property type="entry name" value="ANKYRIN REPEAT DOMAIN-CONTAINING PROTEIN 54"/>
    <property type="match status" value="1"/>
</dbReference>
<evidence type="ECO:0000313" key="7">
    <source>
        <dbReference type="Proteomes" id="UP000683360"/>
    </source>
</evidence>
<feature type="repeat" description="ANK" evidence="5">
    <location>
        <begin position="73"/>
        <end position="105"/>
    </location>
</feature>
<organism evidence="6 7">
    <name type="scientific">Mytilus edulis</name>
    <name type="common">Blue mussel</name>
    <dbReference type="NCBI Taxonomy" id="6550"/>
    <lineage>
        <taxon>Eukaryota</taxon>
        <taxon>Metazoa</taxon>
        <taxon>Spiralia</taxon>
        <taxon>Lophotrochozoa</taxon>
        <taxon>Mollusca</taxon>
        <taxon>Bivalvia</taxon>
        <taxon>Autobranchia</taxon>
        <taxon>Pteriomorphia</taxon>
        <taxon>Mytilida</taxon>
        <taxon>Mytiloidea</taxon>
        <taxon>Mytilidae</taxon>
        <taxon>Mytilinae</taxon>
        <taxon>Mytilus</taxon>
    </lineage>
</organism>
<evidence type="ECO:0000313" key="6">
    <source>
        <dbReference type="EMBL" id="CAG2225760.1"/>
    </source>
</evidence>
<protein>
    <recommendedName>
        <fullName evidence="4">Ankyrin repeat domain-containing protein 54</fullName>
    </recommendedName>
</protein>
<dbReference type="EMBL" id="CAJPWZ010001858">
    <property type="protein sequence ID" value="CAG2225760.1"/>
    <property type="molecule type" value="Genomic_DNA"/>
</dbReference>
<dbReference type="PROSITE" id="PS50297">
    <property type="entry name" value="ANK_REP_REGION"/>
    <property type="match status" value="2"/>
</dbReference>
<name>A0A8S3T5P3_MYTED</name>
<feature type="repeat" description="ANK" evidence="5">
    <location>
        <begin position="40"/>
        <end position="72"/>
    </location>
</feature>
<sequence>MGETLENEENDWLQWFTKMCQSSVVDYVNQEPTKIINIIGGATPVHLMCFTNDIDMIRLLLERNSDINIRKEDGSTPLFVACLFGFIDITTILLEHGANRDICRNDGTSPLDIAKQKNHFDIMFLLENPKWKSAKSDKIKTKENVLFCNM</sequence>
<keyword evidence="1" id="KW-0677">Repeat</keyword>
<dbReference type="InterPro" id="IPR036770">
    <property type="entry name" value="Ankyrin_rpt-contain_sf"/>
</dbReference>
<dbReference type="Pfam" id="PF12796">
    <property type="entry name" value="Ank_2"/>
    <property type="match status" value="1"/>
</dbReference>
<comment type="function">
    <text evidence="3">Plays an important role in regulating intracellular signaling events associated with erythroid terminal differentiation.</text>
</comment>
<evidence type="ECO:0000256" key="5">
    <source>
        <dbReference type="PROSITE-ProRule" id="PRU00023"/>
    </source>
</evidence>
<evidence type="ECO:0000256" key="2">
    <source>
        <dbReference type="ARBA" id="ARBA00023043"/>
    </source>
</evidence>
<accession>A0A8S3T5P3</accession>
<proteinExistence type="predicted"/>